<feature type="compositionally biased region" description="Polar residues" evidence="1">
    <location>
        <begin position="58"/>
        <end position="72"/>
    </location>
</feature>
<dbReference type="EMBL" id="CP150886">
    <property type="protein sequence ID" value="WZB86773.1"/>
    <property type="molecule type" value="Genomic_DNA"/>
</dbReference>
<proteinExistence type="predicted"/>
<dbReference type="RefSeq" id="WP_353929687.1">
    <property type="nucleotide sequence ID" value="NZ_CP150886.1"/>
</dbReference>
<feature type="region of interest" description="Disordered" evidence="1">
    <location>
        <begin position="98"/>
        <end position="117"/>
    </location>
</feature>
<sequence length="186" mass="20448">MKTSMYRNLAVITCTVGLLGLVVGCLGVSVSFEPDQPNIISTLVDETPIPDITPTETHISPSQADITSTSNKQVKKPTPGSLRISNQTNQPIRLAILTQQSKTKNSSSRKSQYNPPAHWDFYPQEGSQKGLILYLPKGNLKLETGDILVAFAQDGSRSYWGPYIVGETSSPKWNSQTQEWQLTLTP</sequence>
<name>A0ABZ2UTN1_9CYAN</name>
<feature type="compositionally biased region" description="Polar residues" evidence="1">
    <location>
        <begin position="98"/>
        <end position="114"/>
    </location>
</feature>
<evidence type="ECO:0000256" key="1">
    <source>
        <dbReference type="SAM" id="MobiDB-lite"/>
    </source>
</evidence>
<evidence type="ECO:0000313" key="3">
    <source>
        <dbReference type="Proteomes" id="UP001483337"/>
    </source>
</evidence>
<accession>A0ABZ2UTN1</accession>
<gene>
    <name evidence="2" type="ORF">WJM97_15410</name>
</gene>
<protein>
    <submittedName>
        <fullName evidence="2">Uncharacterized protein</fullName>
    </submittedName>
</protein>
<reference evidence="2 3" key="1">
    <citation type="submission" date="2024-04" db="EMBL/GenBank/DDBJ databases">
        <title>Okeanomitos corallinicola gen. &amp; sp. nov. (Nostocales, Cyanobacteria), a new toxic marine heterocyst-forming cyanobacterium from a coral reef.</title>
        <authorList>
            <person name="Li H."/>
            <person name="Li R."/>
            <person name="Kang J."/>
            <person name="Hii K.S."/>
            <person name="Mohamed H.F."/>
            <person name="Xu X."/>
            <person name="Luo Z."/>
        </authorList>
    </citation>
    <scope>NUCLEOTIDE SEQUENCE [LARGE SCALE GENOMIC DNA]</scope>
    <source>
        <strain evidence="2 3">TIOX110</strain>
    </source>
</reference>
<dbReference type="Proteomes" id="UP001483337">
    <property type="component" value="Chromosome"/>
</dbReference>
<evidence type="ECO:0000313" key="2">
    <source>
        <dbReference type="EMBL" id="WZB86773.1"/>
    </source>
</evidence>
<dbReference type="PROSITE" id="PS51257">
    <property type="entry name" value="PROKAR_LIPOPROTEIN"/>
    <property type="match status" value="1"/>
</dbReference>
<organism evidence="2 3">
    <name type="scientific">Okeanomitos corallinicola TIOX110</name>
    <dbReference type="NCBI Taxonomy" id="3133117"/>
    <lineage>
        <taxon>Bacteria</taxon>
        <taxon>Bacillati</taxon>
        <taxon>Cyanobacteriota</taxon>
        <taxon>Cyanophyceae</taxon>
        <taxon>Nostocales</taxon>
        <taxon>Aphanizomenonaceae</taxon>
        <taxon>Okeanomitos</taxon>
    </lineage>
</organism>
<keyword evidence="3" id="KW-1185">Reference proteome</keyword>
<feature type="region of interest" description="Disordered" evidence="1">
    <location>
        <begin position="54"/>
        <end position="85"/>
    </location>
</feature>